<dbReference type="EMBL" id="QTUC01000001">
    <property type="protein sequence ID" value="REF37392.1"/>
    <property type="molecule type" value="Genomic_DNA"/>
</dbReference>
<evidence type="ECO:0000256" key="1">
    <source>
        <dbReference type="SAM" id="MobiDB-lite"/>
    </source>
</evidence>
<sequence>MMLSVLRRGAGVAAITGVLVLGMASCGTERATTVEAQPTATATTRPTSDQNMSTVTLRRVGGVAGFNDVLKVESDGTATLTSRGRDAFTCRVKPEVLARVTSAAEAVEQAPESKPKTPSTTKAWPSSPPVVDQLNFFLTVGDREIRMSQVDKDDRTVRDLFTVMNDILTSASMLRAGEASDAGACTR</sequence>
<protein>
    <recommendedName>
        <fullName evidence="4">Lipoprotein</fullName>
    </recommendedName>
</protein>
<reference evidence="2 3" key="1">
    <citation type="submission" date="2018-08" db="EMBL/GenBank/DDBJ databases">
        <title>Sequencing the genomes of 1000 actinobacteria strains.</title>
        <authorList>
            <person name="Klenk H.-P."/>
        </authorList>
    </citation>
    <scope>NUCLEOTIDE SEQUENCE [LARGE SCALE GENOMIC DNA]</scope>
    <source>
        <strain evidence="2 3">DSM 22891</strain>
    </source>
</reference>
<accession>A0A3D9V6I8</accession>
<evidence type="ECO:0000313" key="3">
    <source>
        <dbReference type="Proteomes" id="UP000256485"/>
    </source>
</evidence>
<keyword evidence="3" id="KW-1185">Reference proteome</keyword>
<feature type="region of interest" description="Disordered" evidence="1">
    <location>
        <begin position="106"/>
        <end position="127"/>
    </location>
</feature>
<dbReference type="Proteomes" id="UP000256485">
    <property type="component" value="Unassembled WGS sequence"/>
</dbReference>
<dbReference type="PROSITE" id="PS51257">
    <property type="entry name" value="PROKAR_LIPOPROTEIN"/>
    <property type="match status" value="1"/>
</dbReference>
<proteinExistence type="predicted"/>
<evidence type="ECO:0008006" key="4">
    <source>
        <dbReference type="Google" id="ProtNLM"/>
    </source>
</evidence>
<gene>
    <name evidence="2" type="ORF">DFJ64_2836</name>
</gene>
<organism evidence="2 3">
    <name type="scientific">Thermasporomyces composti</name>
    <dbReference type="NCBI Taxonomy" id="696763"/>
    <lineage>
        <taxon>Bacteria</taxon>
        <taxon>Bacillati</taxon>
        <taxon>Actinomycetota</taxon>
        <taxon>Actinomycetes</taxon>
        <taxon>Propionibacteriales</taxon>
        <taxon>Nocardioidaceae</taxon>
        <taxon>Thermasporomyces</taxon>
    </lineage>
</organism>
<dbReference type="AlphaFoldDB" id="A0A3D9V6I8"/>
<name>A0A3D9V6I8_THECX</name>
<evidence type="ECO:0000313" key="2">
    <source>
        <dbReference type="EMBL" id="REF37392.1"/>
    </source>
</evidence>
<comment type="caution">
    <text evidence="2">The sequence shown here is derived from an EMBL/GenBank/DDBJ whole genome shotgun (WGS) entry which is preliminary data.</text>
</comment>